<dbReference type="PANTHER" id="PTHR10807">
    <property type="entry name" value="MYOTUBULARIN-RELATED"/>
    <property type="match status" value="1"/>
</dbReference>
<evidence type="ECO:0000256" key="1">
    <source>
        <dbReference type="ARBA" id="ARBA00007471"/>
    </source>
</evidence>
<dbReference type="PROSITE" id="PS51339">
    <property type="entry name" value="PPASE_MYOTUBULARIN"/>
    <property type="match status" value="1"/>
</dbReference>
<dbReference type="InterPro" id="IPR001849">
    <property type="entry name" value="PH_domain"/>
</dbReference>
<proteinExistence type="inferred from homology"/>
<evidence type="ECO:0000259" key="3">
    <source>
        <dbReference type="PROSITE" id="PS50081"/>
    </source>
</evidence>
<dbReference type="STRING" id="451379.A0A0N5ALI1"/>
<dbReference type="Gene3D" id="3.30.450.200">
    <property type="match status" value="1"/>
</dbReference>
<dbReference type="SMART" id="SM00800">
    <property type="entry name" value="uDENN"/>
    <property type="match status" value="1"/>
</dbReference>
<dbReference type="InterPro" id="IPR002219">
    <property type="entry name" value="PKC_DAG/PE"/>
</dbReference>
<accession>A0A0N5ALI1</accession>
<dbReference type="InterPro" id="IPR010569">
    <property type="entry name" value="Myotubularin-like_Pase_dom"/>
</dbReference>
<organism evidence="6 7">
    <name type="scientific">Syphacia muris</name>
    <dbReference type="NCBI Taxonomy" id="451379"/>
    <lineage>
        <taxon>Eukaryota</taxon>
        <taxon>Metazoa</taxon>
        <taxon>Ecdysozoa</taxon>
        <taxon>Nematoda</taxon>
        <taxon>Chromadorea</taxon>
        <taxon>Rhabditida</taxon>
        <taxon>Spirurina</taxon>
        <taxon>Oxyuridomorpha</taxon>
        <taxon>Oxyuroidea</taxon>
        <taxon>Oxyuridae</taxon>
        <taxon>Syphacia</taxon>
    </lineage>
</organism>
<dbReference type="PROSITE" id="PS50081">
    <property type="entry name" value="ZF_DAG_PE_2"/>
    <property type="match status" value="1"/>
</dbReference>
<evidence type="ECO:0000313" key="7">
    <source>
        <dbReference type="WBParaSite" id="SMUV_0000540101-mRNA-1"/>
    </source>
</evidence>
<dbReference type="Pfam" id="PF00169">
    <property type="entry name" value="PH"/>
    <property type="match status" value="1"/>
</dbReference>
<dbReference type="WBParaSite" id="SMUV_0000540101-mRNA-1">
    <property type="protein sequence ID" value="SMUV_0000540101-mRNA-1"/>
    <property type="gene ID" value="SMUV_0000540101"/>
</dbReference>
<dbReference type="PROSITE" id="PS50211">
    <property type="entry name" value="DENN"/>
    <property type="match status" value="1"/>
</dbReference>
<name>A0A0N5ALI1_9BILA</name>
<evidence type="ECO:0000259" key="4">
    <source>
        <dbReference type="PROSITE" id="PS50211"/>
    </source>
</evidence>
<dbReference type="Pfam" id="PF12335">
    <property type="entry name" value="SBF2"/>
    <property type="match status" value="1"/>
</dbReference>
<dbReference type="GO" id="GO:0005737">
    <property type="term" value="C:cytoplasm"/>
    <property type="evidence" value="ECO:0007669"/>
    <property type="project" value="TreeGrafter"/>
</dbReference>
<dbReference type="SMART" id="SM00233">
    <property type="entry name" value="PH"/>
    <property type="match status" value="1"/>
</dbReference>
<dbReference type="Pfam" id="PF02141">
    <property type="entry name" value="DENN"/>
    <property type="match status" value="1"/>
</dbReference>
<dbReference type="GO" id="GO:0016020">
    <property type="term" value="C:membrane"/>
    <property type="evidence" value="ECO:0007669"/>
    <property type="project" value="TreeGrafter"/>
</dbReference>
<dbReference type="SUPFAM" id="SSF52799">
    <property type="entry name" value="(Phosphotyrosine protein) phosphatases II"/>
    <property type="match status" value="1"/>
</dbReference>
<keyword evidence="6" id="KW-1185">Reference proteome</keyword>
<dbReference type="Proteomes" id="UP000046393">
    <property type="component" value="Unplaced"/>
</dbReference>
<comment type="similarity">
    <text evidence="1">Belongs to the protein-tyrosine phosphatase family. Non-receptor class myotubularin subfamily.</text>
</comment>
<reference evidence="7" key="1">
    <citation type="submission" date="2017-02" db="UniProtKB">
        <authorList>
            <consortium name="WormBaseParasite"/>
        </authorList>
    </citation>
    <scope>IDENTIFICATION</scope>
</reference>
<dbReference type="FunFam" id="2.30.29.30:FF:000286">
    <property type="entry name" value="PH-protein kinase domain containing protein"/>
    <property type="match status" value="1"/>
</dbReference>
<evidence type="ECO:0000259" key="2">
    <source>
        <dbReference type="PROSITE" id="PS50003"/>
    </source>
</evidence>
<evidence type="ECO:0000259" key="5">
    <source>
        <dbReference type="PROSITE" id="PS51339"/>
    </source>
</evidence>
<feature type="domain" description="Myotubularin phosphatase" evidence="5">
    <location>
        <begin position="1107"/>
        <end position="1608"/>
    </location>
</feature>
<dbReference type="SMART" id="SM00801">
    <property type="entry name" value="dDENN"/>
    <property type="match status" value="1"/>
</dbReference>
<dbReference type="InterPro" id="IPR022096">
    <property type="entry name" value="SBF1/SBF2"/>
</dbReference>
<dbReference type="InterPro" id="IPR001194">
    <property type="entry name" value="cDENN_dom"/>
</dbReference>
<dbReference type="SMART" id="SM00799">
    <property type="entry name" value="DENN"/>
    <property type="match status" value="1"/>
</dbReference>
<dbReference type="GO" id="GO:0005085">
    <property type="term" value="F:guanyl-nucleotide exchange factor activity"/>
    <property type="evidence" value="ECO:0007669"/>
    <property type="project" value="TreeGrafter"/>
</dbReference>
<feature type="domain" description="PH" evidence="2">
    <location>
        <begin position="1853"/>
        <end position="1946"/>
    </location>
</feature>
<dbReference type="Gene3D" id="2.30.29.30">
    <property type="entry name" value="Pleckstrin-homology domain (PH domain)/Phosphotyrosine-binding domain (PTB)"/>
    <property type="match status" value="1"/>
</dbReference>
<dbReference type="Gene3D" id="3.40.50.11500">
    <property type="match status" value="1"/>
</dbReference>
<dbReference type="PROSITE" id="PS50003">
    <property type="entry name" value="PH_DOMAIN"/>
    <property type="match status" value="1"/>
</dbReference>
<dbReference type="InterPro" id="IPR043153">
    <property type="entry name" value="DENN_C"/>
</dbReference>
<dbReference type="InterPro" id="IPR029021">
    <property type="entry name" value="Prot-tyrosine_phosphatase-like"/>
</dbReference>
<dbReference type="InterPro" id="IPR005113">
    <property type="entry name" value="uDENN_dom"/>
</dbReference>
<evidence type="ECO:0000313" key="6">
    <source>
        <dbReference type="Proteomes" id="UP000046393"/>
    </source>
</evidence>
<dbReference type="InterPro" id="IPR005112">
    <property type="entry name" value="dDENN_dom"/>
</dbReference>
<feature type="domain" description="Phorbol-ester/DAG-type" evidence="3">
    <location>
        <begin position="1756"/>
        <end position="1808"/>
    </location>
</feature>
<feature type="domain" description="UDENN" evidence="4">
    <location>
        <begin position="10"/>
        <end position="419"/>
    </location>
</feature>
<dbReference type="InterPro" id="IPR030564">
    <property type="entry name" value="Myotubularin"/>
</dbReference>
<sequence length="1947" mass="222234">MESATFRLADYIVIIDLDESQLRHGISVGYISQRFPKTNWPEISPPDGVVELSQPQGWKLSVESHPALFFVNILTDMKGNHEYVYCLQVYEPYNSSVDDTDCGIIEGSSWYKPKNIVILSRLLLFDFFRVCLHRIHLALADSSNTAEEIVASLIYGVVIAPGHPPVCFSLGNERVSIRPPFHPKVPVTTDKVAKLFNHLGTISNVLSLISAVLTNCRIVFRSSSLSLLSDSCIALFVLLYPFDYLYTCVPVVPLSLLTVLENPTPYIVGLMSSIDLEIVQFEAVLVDLDVGDVHIPDSIKMQNIPEPFVQRLTSLLQLVMHPDLATEDNAYEVHQRPFSLEFKDKRLRACFILFFCELLAGYRNCLKVVRLHEVPFITFHQSAFLGLRGLPPSPFFESFFNSHMIEAFIQERALPYRVCDIFDELIVQYGSQHNDKISQTSLSEVINQIAENLETNGEVKFFCNCGLESQGQYITFSSFISHKPFALPESAVKLKSLNDVLVEKHAATFMKDIGLSLPALLRPKKVPHTEFISLSEHRLGLSVRRVEVLKNCLHCIFDSKISDAKKMLSAVELSMKSVNVQVALCQTLCSNMIPVSRATLFSEQFELIARLVNCALNQVSQRDEHGIAYATLYLSSSYCRRLPSGAKQFLFTCIQNHKIWENERFWEEAFFYDVDHQLRRLYFSSKKQSDNLFSLDENATEMWNFRETPSTLDVSYERLARLPDFSGNTLSNCAAEENSIVFGLAQHYVNLMISLKTPLNISLLRSIILNHEQTDKTLLKKSEVEAVPKMVDYDKEVSFNIDGDRWATATLKRITGLMDRICSSAFLTESHLKQLREDIPRFFFSHVESLIDLCDQVTSFPNKPEVLQPVLLHPAEHIVLGCTRVFLLDTNHMYNETYGGIGQNLLPAEGAIFLTNYRVIFKGQPCNPYISERVVLRAIPIMSIVKEDSIRDNVIQLSKQIHFIQKNTGIQPRCIFELLSSSFQIMTIVFAEEVSAEEFDNFRKTLNNFRWPSSVPERVFAYSTASTTLFNWLEATNAKHKFGTIRKSLLRFPLKEKKQFHSTVKEITSVNGKKPLSIFSNPSSMNVSTNCASDYLDINEVAEKKTNKLHYHYLKDYERLELIDNRFRRCSTNSKYELIKSYPCSFIVPAKISDENLIKISKGFKHGRFPVITWKSKEDSLLIRGSSRTSQNVVSRFKKQSNTHGTEIPGQKFFGSHLSISSQESAASSPNSELQDLYFSTLAQLSPHSNSCSEAWSLFSGSMQSLLSFDSVGASDGMSISSGTPEFFKRPFTIETAVQNLIAAKTDGQEESGRFIRPDSLISLHRNGSSTMPVNRSEVFPTRFSLYILGDRSTAKGLKVDKDYKFISVSYPVAHDAKVAFLKFLQSLCPGWKMSEEKSFFKLVHESSWMEMVSMILNLSCAIVDLIALEKSSVAICLEDGWDATCQISALSQLLLDPFYRTFDGFRCLVEKEWLAFGHRFSHRSNHCEASKGRGIAPMFLMFLDSVHQVLEQFPLAFEFNDYYLRFLAYHSVAACFRTFLLDSEAERIKYDSLSGMEDKQLLLSVWTYIEKKREKSLIFNNLCYVRGYCVLRPQSGIACLSIWSYYCEDYPAHGSPYDIEIAEKEMQQREEEVFDGFSESSLADRPIHRVLDLNYKSTDMICLDSFSSLLEKYLRMRSFFSNEGMGPKEHWQDFIPYDDEEDIKILLHHLDDSWEYYIQFFFQKNETLRVIYKGLFGHNGYTLRTRDTLSTVPFGHHLENHSAISGTCFICHQKISFNIPAADTVNICRNCGILCHDKCSSMQNNLCLNCSKANTQLNLTSTERILDTSEIIPSSSSNTKTLSKNNDLVNVKGDYRGWLMKRGVTFKQWKNRWFVLDRSLHKLEYFDDCDCAKLRGEIDLSEVSDVMKLNDCTLEILTFKRVYALRAKEKEEANTWFEQITATLSA</sequence>
<dbReference type="Pfam" id="PF06602">
    <property type="entry name" value="Myotub-related"/>
    <property type="match status" value="1"/>
</dbReference>
<dbReference type="InterPro" id="IPR011993">
    <property type="entry name" value="PH-like_dom_sf"/>
</dbReference>
<dbReference type="Pfam" id="PF03456">
    <property type="entry name" value="uDENN"/>
    <property type="match status" value="1"/>
</dbReference>
<dbReference type="PANTHER" id="PTHR10807:SF109">
    <property type="entry name" value="SET DOMAIN BINDING FACTOR, ISOFORM A"/>
    <property type="match status" value="1"/>
</dbReference>
<dbReference type="InterPro" id="IPR037516">
    <property type="entry name" value="Tripartite_DENN"/>
</dbReference>
<protein>
    <submittedName>
        <fullName evidence="7">UDENN domain-containing protein</fullName>
    </submittedName>
</protein>
<dbReference type="SUPFAM" id="SSF50729">
    <property type="entry name" value="PH domain-like"/>
    <property type="match status" value="2"/>
</dbReference>